<evidence type="ECO:0000313" key="3">
    <source>
        <dbReference type="Proteomes" id="UP000278143"/>
    </source>
</evidence>
<keyword evidence="3" id="KW-1185">Reference proteome</keyword>
<name>A0A4P9Z0A8_9FUNG</name>
<dbReference type="AlphaFoldDB" id="A0A4P9Z0A8"/>
<proteinExistence type="predicted"/>
<accession>A0A4P9Z0A8</accession>
<organism evidence="2 3">
    <name type="scientific">Syncephalis pseudoplumigaleata</name>
    <dbReference type="NCBI Taxonomy" id="1712513"/>
    <lineage>
        <taxon>Eukaryota</taxon>
        <taxon>Fungi</taxon>
        <taxon>Fungi incertae sedis</taxon>
        <taxon>Zoopagomycota</taxon>
        <taxon>Zoopagomycotina</taxon>
        <taxon>Zoopagomycetes</taxon>
        <taxon>Zoopagales</taxon>
        <taxon>Piptocephalidaceae</taxon>
        <taxon>Syncephalis</taxon>
    </lineage>
</organism>
<protein>
    <recommendedName>
        <fullName evidence="1">O-acyltransferase WSD1 C-terminal domain-containing protein</fullName>
    </recommendedName>
</protein>
<dbReference type="OrthoDB" id="619536at2759"/>
<dbReference type="Pfam" id="PF06974">
    <property type="entry name" value="WS_DGAT_C"/>
    <property type="match status" value="1"/>
</dbReference>
<evidence type="ECO:0000313" key="2">
    <source>
        <dbReference type="EMBL" id="RKP25814.1"/>
    </source>
</evidence>
<dbReference type="InterPro" id="IPR009721">
    <property type="entry name" value="O-acyltransferase_WSD1_C"/>
</dbReference>
<dbReference type="Proteomes" id="UP000278143">
    <property type="component" value="Unassembled WGS sequence"/>
</dbReference>
<reference evidence="3" key="1">
    <citation type="journal article" date="2018" name="Nat. Microbiol.">
        <title>Leveraging single-cell genomics to expand the fungal tree of life.</title>
        <authorList>
            <person name="Ahrendt S.R."/>
            <person name="Quandt C.A."/>
            <person name="Ciobanu D."/>
            <person name="Clum A."/>
            <person name="Salamov A."/>
            <person name="Andreopoulos B."/>
            <person name="Cheng J.F."/>
            <person name="Woyke T."/>
            <person name="Pelin A."/>
            <person name="Henrissat B."/>
            <person name="Reynolds N.K."/>
            <person name="Benny G.L."/>
            <person name="Smith M.E."/>
            <person name="James T.Y."/>
            <person name="Grigoriev I.V."/>
        </authorList>
    </citation>
    <scope>NUCLEOTIDE SEQUENCE [LARGE SCALE GENOMIC DNA]</scope>
    <source>
        <strain evidence="3">Benny S71-1</strain>
    </source>
</reference>
<dbReference type="EMBL" id="KZ989606">
    <property type="protein sequence ID" value="RKP25814.1"/>
    <property type="molecule type" value="Genomic_DNA"/>
</dbReference>
<sequence length="263" mass="28864">MPAPARVYSGVESDLRLRWPSKDVASSSAASVSDSNDIKEAAATTATSYMNPIDDLFLRITTPARNFGVASLFWVDGDVETSTMLALMERLVAHEPKFRQRCVRGTFFKTAQWVDVDAMAEHDRCGEQQQQQQRAWSLAYLLRVGSDIVSKLLGPGATSISFINRYMDNSHGIVTNVPGSPKQLYFANGADKHRITACIMYPPALFEGATGIAIASYNGEVRVGTITDDLPEYPGQARRIADGVYAAFQQMVLDARASLKQCQ</sequence>
<feature type="domain" description="O-acyltransferase WSD1 C-terminal" evidence="1">
    <location>
        <begin position="139"/>
        <end position="229"/>
    </location>
</feature>
<evidence type="ECO:0000259" key="1">
    <source>
        <dbReference type="Pfam" id="PF06974"/>
    </source>
</evidence>
<gene>
    <name evidence="2" type="ORF">SYNPS1DRAFT_28460</name>
</gene>